<sequence length="123" mass="14569">MSTKQPKNMQKKDETEAKRKARTAAINRRINQEWAALNKFYANQMQILPPNTPTLNKLTALAITDFKNRHQHDKTRFKVVWIIRGGNKITVPYMKTTFDRFLLIPPARYRHVRRARSLPRLKI</sequence>
<name>A0A177N2C5_9GAMM</name>
<dbReference type="RefSeq" id="WP_066985864.1">
    <property type="nucleotide sequence ID" value="NZ_LUUI01000142.1"/>
</dbReference>
<evidence type="ECO:0000313" key="3">
    <source>
        <dbReference type="Proteomes" id="UP000078476"/>
    </source>
</evidence>
<evidence type="ECO:0000256" key="1">
    <source>
        <dbReference type="SAM" id="MobiDB-lite"/>
    </source>
</evidence>
<comment type="caution">
    <text evidence="2">The sequence shown here is derived from an EMBL/GenBank/DDBJ whole genome shotgun (WGS) entry which is preliminary data.</text>
</comment>
<keyword evidence="3" id="KW-1185">Reference proteome</keyword>
<proteinExistence type="predicted"/>
<feature type="region of interest" description="Disordered" evidence="1">
    <location>
        <begin position="1"/>
        <end position="22"/>
    </location>
</feature>
<accession>A0A177N2C5</accession>
<reference evidence="2 3" key="1">
    <citation type="submission" date="2016-03" db="EMBL/GenBank/DDBJ databases">
        <authorList>
            <person name="Ploux O."/>
        </authorList>
    </citation>
    <scope>NUCLEOTIDE SEQUENCE [LARGE SCALE GENOMIC DNA]</scope>
    <source>
        <strain evidence="2 3">R-45370</strain>
    </source>
</reference>
<dbReference type="AlphaFoldDB" id="A0A177N2C5"/>
<evidence type="ECO:0000313" key="2">
    <source>
        <dbReference type="EMBL" id="OAI11360.1"/>
    </source>
</evidence>
<organism evidence="2 3">
    <name type="scientific">Methylomonas lenta</name>
    <dbReference type="NCBI Taxonomy" id="980561"/>
    <lineage>
        <taxon>Bacteria</taxon>
        <taxon>Pseudomonadati</taxon>
        <taxon>Pseudomonadota</taxon>
        <taxon>Gammaproteobacteria</taxon>
        <taxon>Methylococcales</taxon>
        <taxon>Methylococcaceae</taxon>
        <taxon>Methylomonas</taxon>
    </lineage>
</organism>
<dbReference type="EMBL" id="LUUI01000142">
    <property type="protein sequence ID" value="OAI11360.1"/>
    <property type="molecule type" value="Genomic_DNA"/>
</dbReference>
<dbReference type="Proteomes" id="UP000078476">
    <property type="component" value="Unassembled WGS sequence"/>
</dbReference>
<protein>
    <submittedName>
        <fullName evidence="2">Uncharacterized protein</fullName>
    </submittedName>
</protein>
<gene>
    <name evidence="2" type="ORF">A1359_14530</name>
</gene>